<keyword evidence="1" id="KW-0812">Transmembrane</keyword>
<comment type="caution">
    <text evidence="3">The sequence shown here is derived from an EMBL/GenBank/DDBJ whole genome shotgun (WGS) entry which is preliminary data.</text>
</comment>
<evidence type="ECO:0000313" key="4">
    <source>
        <dbReference type="Proteomes" id="UP000647235"/>
    </source>
</evidence>
<reference evidence="3 4" key="1">
    <citation type="submission" date="2020-08" db="EMBL/GenBank/DDBJ databases">
        <title>Genome public.</title>
        <authorList>
            <person name="Liu C."/>
            <person name="Sun Q."/>
        </authorList>
    </citation>
    <scope>NUCLEOTIDE SEQUENCE [LARGE SCALE GENOMIC DNA]</scope>
    <source>
        <strain evidence="3 4">NSJ-36</strain>
    </source>
</reference>
<feature type="transmembrane region" description="Helical" evidence="1">
    <location>
        <begin position="47"/>
        <end position="66"/>
    </location>
</feature>
<accession>A0ABR7EV52</accession>
<dbReference type="PANTHER" id="PTHR34473:SF2">
    <property type="entry name" value="UPF0699 TRANSMEMBRANE PROTEIN YDBT"/>
    <property type="match status" value="1"/>
</dbReference>
<dbReference type="Pfam" id="PF03703">
    <property type="entry name" value="bPH_2"/>
    <property type="match status" value="1"/>
</dbReference>
<evidence type="ECO:0000259" key="2">
    <source>
        <dbReference type="Pfam" id="PF03703"/>
    </source>
</evidence>
<keyword evidence="1" id="KW-1133">Transmembrane helix</keyword>
<proteinExistence type="predicted"/>
<keyword evidence="1" id="KW-0472">Membrane</keyword>
<name>A0ABR7EV52_9FIRM</name>
<feature type="domain" description="YdbS-like PH" evidence="2">
    <location>
        <begin position="68"/>
        <end position="144"/>
    </location>
</feature>
<dbReference type="EMBL" id="JACOOY010000008">
    <property type="protein sequence ID" value="MBC5665240.1"/>
    <property type="molecule type" value="Genomic_DNA"/>
</dbReference>
<evidence type="ECO:0000313" key="3">
    <source>
        <dbReference type="EMBL" id="MBC5665240.1"/>
    </source>
</evidence>
<evidence type="ECO:0000256" key="1">
    <source>
        <dbReference type="SAM" id="Phobius"/>
    </source>
</evidence>
<organism evidence="3 4">
    <name type="scientific">Dorea hominis</name>
    <dbReference type="NCBI Taxonomy" id="2763040"/>
    <lineage>
        <taxon>Bacteria</taxon>
        <taxon>Bacillati</taxon>
        <taxon>Bacillota</taxon>
        <taxon>Clostridia</taxon>
        <taxon>Lachnospirales</taxon>
        <taxon>Lachnospiraceae</taxon>
        <taxon>Dorea</taxon>
    </lineage>
</organism>
<sequence>MKYERLSKRALGCMYVSTVILSVILLAAIICVNAFWLSPKDIRIGEIISLVLVVLIILNCVISPYFRYRRYGYHIDEECIDTVEGYLFIERNIVPMERLHKLQVERGPVARAFGVANVVVTTAGGDVEINLLEDEKAEQIAENLQKRINQIAAEEKHGNDRNEI</sequence>
<keyword evidence="4" id="KW-1185">Reference proteome</keyword>
<gene>
    <name evidence="3" type="ORF">H8S07_08090</name>
</gene>
<feature type="transmembrane region" description="Helical" evidence="1">
    <location>
        <begin position="12"/>
        <end position="35"/>
    </location>
</feature>
<protein>
    <submittedName>
        <fullName evidence="3">PH domain-containing protein</fullName>
    </submittedName>
</protein>
<dbReference type="Proteomes" id="UP000647235">
    <property type="component" value="Unassembled WGS sequence"/>
</dbReference>
<dbReference type="PANTHER" id="PTHR34473">
    <property type="entry name" value="UPF0699 TRANSMEMBRANE PROTEIN YDBS"/>
    <property type="match status" value="1"/>
</dbReference>
<dbReference type="InterPro" id="IPR005182">
    <property type="entry name" value="YdbS-like_PH"/>
</dbReference>